<evidence type="ECO:0000256" key="2">
    <source>
        <dbReference type="ARBA" id="ARBA00022448"/>
    </source>
</evidence>
<dbReference type="Pfam" id="PF04069">
    <property type="entry name" value="OpuAC"/>
    <property type="match status" value="1"/>
</dbReference>
<dbReference type="InterPro" id="IPR007210">
    <property type="entry name" value="ABC_Gly_betaine_transp_sub-bd"/>
</dbReference>
<dbReference type="SUPFAM" id="SSF53850">
    <property type="entry name" value="Periplasmic binding protein-like II"/>
    <property type="match status" value="1"/>
</dbReference>
<evidence type="ECO:0000259" key="6">
    <source>
        <dbReference type="Pfam" id="PF04069"/>
    </source>
</evidence>
<dbReference type="GO" id="GO:0031460">
    <property type="term" value="P:glycine betaine transport"/>
    <property type="evidence" value="ECO:0007669"/>
    <property type="project" value="TreeGrafter"/>
</dbReference>
<dbReference type="CDD" id="cd13639">
    <property type="entry name" value="PBP2_OpuAC_like"/>
    <property type="match status" value="1"/>
</dbReference>
<accession>A0A916ZAY0</accession>
<evidence type="ECO:0000256" key="3">
    <source>
        <dbReference type="ARBA" id="ARBA00022475"/>
    </source>
</evidence>
<protein>
    <recommendedName>
        <fullName evidence="6">ABC-type glycine betaine transport system substrate-binding domain-containing protein</fullName>
    </recommendedName>
</protein>
<dbReference type="GO" id="GO:0015226">
    <property type="term" value="F:carnitine transmembrane transporter activity"/>
    <property type="evidence" value="ECO:0007669"/>
    <property type="project" value="TreeGrafter"/>
</dbReference>
<dbReference type="Gene3D" id="3.40.190.100">
    <property type="entry name" value="Glycine betaine-binding periplasmic protein, domain 2"/>
    <property type="match status" value="1"/>
</dbReference>
<dbReference type="EMBL" id="BMHP01000003">
    <property type="protein sequence ID" value="GGD83226.1"/>
    <property type="molecule type" value="Genomic_DNA"/>
</dbReference>
<comment type="caution">
    <text evidence="7">The sequence shown here is derived from an EMBL/GenBank/DDBJ whole genome shotgun (WGS) entry which is preliminary data.</text>
</comment>
<feature type="domain" description="ABC-type glycine betaine transport system substrate-binding" evidence="6">
    <location>
        <begin position="33"/>
        <end position="278"/>
    </location>
</feature>
<gene>
    <name evidence="7" type="ORF">GCM10010911_46780</name>
</gene>
<dbReference type="AlphaFoldDB" id="A0A916ZAY0"/>
<keyword evidence="4" id="KW-0472">Membrane</keyword>
<comment type="subcellular location">
    <subcellularLocation>
        <location evidence="1">Cell membrane</location>
    </subcellularLocation>
</comment>
<reference evidence="7" key="1">
    <citation type="journal article" date="2014" name="Int. J. Syst. Evol. Microbiol.">
        <title>Complete genome sequence of Corynebacterium casei LMG S-19264T (=DSM 44701T), isolated from a smear-ripened cheese.</title>
        <authorList>
            <consortium name="US DOE Joint Genome Institute (JGI-PGF)"/>
            <person name="Walter F."/>
            <person name="Albersmeier A."/>
            <person name="Kalinowski J."/>
            <person name="Ruckert C."/>
        </authorList>
    </citation>
    <scope>NUCLEOTIDE SEQUENCE</scope>
    <source>
        <strain evidence="7">CGMCC 1.15178</strain>
    </source>
</reference>
<sequence>MRNKSLLIISIILILSVVAAGCSGNNNAKKARNIKLAYVAWDSEIASTNVVKQVLTTKLGYKVEMLQVDAGPMWQGVSDGSADAMVAAWLPTTHQSYLEKYKDKIEDLGPNLQGTKIGLVVPSYMDINSIEDLKKDETAKLVGSKIIGIEPGAGLMMSTEEVLKEYGLDKWTLLESSSAAMAQELQKAYKNKQPIIVTGWTPHWKFAKMDLKYLEDPKGVYGGDEEIDTVVRKGLKEDQSDAYTFLDQFNWTPDDMAEVMVEIHDGMDPEAAADKWISANEDKVQEWIKGIATE</sequence>
<keyword evidence="3" id="KW-1003">Cell membrane</keyword>
<dbReference type="PANTHER" id="PTHR47737:SF1">
    <property type="entry name" value="GLYCINE BETAINE_PROLINE BETAINE TRANSPORT SYSTEM PERMEASE PROTEIN PROW"/>
    <property type="match status" value="1"/>
</dbReference>
<dbReference type="GO" id="GO:0005275">
    <property type="term" value="F:amine transmembrane transporter activity"/>
    <property type="evidence" value="ECO:0007669"/>
    <property type="project" value="TreeGrafter"/>
</dbReference>
<dbReference type="RefSeq" id="WP_188995436.1">
    <property type="nucleotide sequence ID" value="NZ_BMHP01000003.1"/>
</dbReference>
<dbReference type="PANTHER" id="PTHR47737">
    <property type="entry name" value="GLYCINE BETAINE/PROLINE BETAINE TRANSPORT SYSTEM PERMEASE PROTEIN PROW"/>
    <property type="match status" value="1"/>
</dbReference>
<organism evidence="7 8">
    <name type="scientific">Paenibacillus nasutitermitis</name>
    <dbReference type="NCBI Taxonomy" id="1652958"/>
    <lineage>
        <taxon>Bacteria</taxon>
        <taxon>Bacillati</taxon>
        <taxon>Bacillota</taxon>
        <taxon>Bacilli</taxon>
        <taxon>Bacillales</taxon>
        <taxon>Paenibacillaceae</taxon>
        <taxon>Paenibacillus</taxon>
    </lineage>
</organism>
<keyword evidence="5" id="KW-0732">Signal</keyword>
<feature type="signal peptide" evidence="5">
    <location>
        <begin position="1"/>
        <end position="19"/>
    </location>
</feature>
<dbReference type="GO" id="GO:0015871">
    <property type="term" value="P:choline transport"/>
    <property type="evidence" value="ECO:0007669"/>
    <property type="project" value="TreeGrafter"/>
</dbReference>
<evidence type="ECO:0000313" key="8">
    <source>
        <dbReference type="Proteomes" id="UP000612456"/>
    </source>
</evidence>
<dbReference type="Gene3D" id="3.10.105.10">
    <property type="entry name" value="Dipeptide-binding Protein, Domain 3"/>
    <property type="match status" value="2"/>
</dbReference>
<evidence type="ECO:0000256" key="1">
    <source>
        <dbReference type="ARBA" id="ARBA00004236"/>
    </source>
</evidence>
<dbReference type="GO" id="GO:0043190">
    <property type="term" value="C:ATP-binding cassette (ABC) transporter complex"/>
    <property type="evidence" value="ECO:0007669"/>
    <property type="project" value="InterPro"/>
</dbReference>
<proteinExistence type="predicted"/>
<keyword evidence="2" id="KW-0813">Transport</keyword>
<dbReference type="PROSITE" id="PS51257">
    <property type="entry name" value="PROKAR_LIPOPROTEIN"/>
    <property type="match status" value="1"/>
</dbReference>
<keyword evidence="8" id="KW-1185">Reference proteome</keyword>
<evidence type="ECO:0000256" key="4">
    <source>
        <dbReference type="ARBA" id="ARBA00023136"/>
    </source>
</evidence>
<feature type="chain" id="PRO_5039467524" description="ABC-type glycine betaine transport system substrate-binding domain-containing protein" evidence="5">
    <location>
        <begin position="20"/>
        <end position="294"/>
    </location>
</feature>
<evidence type="ECO:0000313" key="7">
    <source>
        <dbReference type="EMBL" id="GGD83226.1"/>
    </source>
</evidence>
<evidence type="ECO:0000256" key="5">
    <source>
        <dbReference type="SAM" id="SignalP"/>
    </source>
</evidence>
<dbReference type="Proteomes" id="UP000612456">
    <property type="component" value="Unassembled WGS sequence"/>
</dbReference>
<name>A0A916ZAY0_9BACL</name>
<reference evidence="7" key="2">
    <citation type="submission" date="2020-09" db="EMBL/GenBank/DDBJ databases">
        <authorList>
            <person name="Sun Q."/>
            <person name="Zhou Y."/>
        </authorList>
    </citation>
    <scope>NUCLEOTIDE SEQUENCE</scope>
    <source>
        <strain evidence="7">CGMCC 1.15178</strain>
    </source>
</reference>